<evidence type="ECO:0000256" key="1">
    <source>
        <dbReference type="ARBA" id="ARBA00022793"/>
    </source>
</evidence>
<dbReference type="Proteomes" id="UP000785625">
    <property type="component" value="Unassembled WGS sequence"/>
</dbReference>
<evidence type="ECO:0000259" key="6">
    <source>
        <dbReference type="Pfam" id="PF04127"/>
    </source>
</evidence>
<proteinExistence type="inferred from homology"/>
<evidence type="ECO:0000256" key="3">
    <source>
        <dbReference type="HAMAP-Rule" id="MF_02225"/>
    </source>
</evidence>
<dbReference type="SUPFAM" id="SSF102645">
    <property type="entry name" value="CoaB-like"/>
    <property type="match status" value="1"/>
</dbReference>
<dbReference type="SUPFAM" id="SSF52507">
    <property type="entry name" value="Homo-oligomeric flavin-containing Cys decarboxylases, HFCD"/>
    <property type="match status" value="1"/>
</dbReference>
<dbReference type="Pfam" id="PF04127">
    <property type="entry name" value="DFP"/>
    <property type="match status" value="1"/>
</dbReference>
<dbReference type="EMBL" id="JACJKU010000025">
    <property type="protein sequence ID" value="MBM6940612.1"/>
    <property type="molecule type" value="Genomic_DNA"/>
</dbReference>
<keyword evidence="3" id="KW-0511">Multifunctional enzyme</keyword>
<keyword evidence="3 4" id="KW-0436">Ligase</keyword>
<dbReference type="GO" id="GO:0004633">
    <property type="term" value="F:phosphopantothenoylcysteine decarboxylase activity"/>
    <property type="evidence" value="ECO:0007669"/>
    <property type="project" value="UniProtKB-EC"/>
</dbReference>
<dbReference type="HAMAP" id="MF_02225">
    <property type="entry name" value="CoaBC"/>
    <property type="match status" value="1"/>
</dbReference>
<name>A0ABS2GWF1_9LACO</name>
<dbReference type="InterPro" id="IPR005252">
    <property type="entry name" value="CoaBC"/>
</dbReference>
<protein>
    <recommendedName>
        <fullName evidence="3">Coenzyme A biosynthesis bifunctional protein CoaBC</fullName>
    </recommendedName>
    <alternativeName>
        <fullName evidence="3">DNA/pantothenate metabolism flavoprotein</fullName>
    </alternativeName>
    <alternativeName>
        <fullName evidence="3">Phosphopantothenoylcysteine synthetase/decarboxylase</fullName>
        <shortName evidence="3">PPCS-PPCDC</shortName>
    </alternativeName>
    <domain>
        <recommendedName>
            <fullName evidence="3">Phosphopantothenoylcysteine decarboxylase</fullName>
            <shortName evidence="3">PPC decarboxylase</shortName>
            <shortName evidence="3">PPC-DC</shortName>
            <ecNumber evidence="3">4.1.1.36</ecNumber>
        </recommendedName>
        <alternativeName>
            <fullName evidence="3">CoaC</fullName>
        </alternativeName>
    </domain>
    <domain>
        <recommendedName>
            <fullName evidence="3">Phosphopantothenate--cysteine ligase</fullName>
            <ecNumber evidence="3">6.3.2.5</ecNumber>
        </recommendedName>
        <alternativeName>
            <fullName evidence="3">CoaB</fullName>
        </alternativeName>
        <alternativeName>
            <fullName evidence="3">Phosphopantothenoylcysteine synthetase</fullName>
            <shortName evidence="3">PPC synthetase</shortName>
            <shortName evidence="3">PPC-S</shortName>
        </alternativeName>
    </domain>
</protein>
<dbReference type="EC" id="4.1.1.36" evidence="3"/>
<dbReference type="Pfam" id="PF02441">
    <property type="entry name" value="Flavoprotein"/>
    <property type="match status" value="1"/>
</dbReference>
<dbReference type="InterPro" id="IPR035929">
    <property type="entry name" value="CoaB-like_sf"/>
</dbReference>
<comment type="pathway">
    <text evidence="3 4">Cofactor biosynthesis; coenzyme A biosynthesis; CoA from (R)-pantothenate: step 2/5.</text>
</comment>
<dbReference type="RefSeq" id="WP_204784926.1">
    <property type="nucleotide sequence ID" value="NZ_JACJKU010000025.1"/>
</dbReference>
<evidence type="ECO:0000313" key="8">
    <source>
        <dbReference type="Proteomes" id="UP000785625"/>
    </source>
</evidence>
<feature type="region of interest" description="Phosphopantothenate--cysteine ligase" evidence="3">
    <location>
        <begin position="187"/>
        <end position="400"/>
    </location>
</feature>
<dbReference type="Gene3D" id="3.40.50.1950">
    <property type="entry name" value="Flavin prenyltransferase-like"/>
    <property type="match status" value="1"/>
</dbReference>
<keyword evidence="3" id="KW-0460">Magnesium</keyword>
<keyword evidence="3 4" id="KW-0285">Flavoprotein</keyword>
<comment type="caution">
    <text evidence="7">The sequence shown here is derived from an EMBL/GenBank/DDBJ whole genome shotgun (WGS) entry which is preliminary data.</text>
</comment>
<comment type="function">
    <text evidence="4">Catalyzes two steps in the biosynthesis of coenzyme A. In the first step cysteine is conjugated to 4'-phosphopantothenate to form 4-phosphopantothenoylcysteine, in the latter compound is decarboxylated to form 4'-phosphopantotheine.</text>
</comment>
<sequence length="400" mass="43560">MAKIVVHITGSIAAFKAVTVVRMLQKAGHQVRVAMTKSATKLIGPATLASLTHYPVMTDLWEPSTKGQIPHIELADWADYSLVVPASADIIAKMANGIADDPVSTTLLATPSPVVVVPAMNTHMWQQPATQRNIARLIQDGKVIMQPVHGKLAEGYVGDGRMPEPIDVVNFFNGVIHQSNELASKRIIISLGGTLSPIDPVRYIGNRSSGKMGWAIAQAAYHMGAQVDVVAGRTSISLPKLGDRMTIYRVQTTQDMYETINQLFDKSNALIMAAAVADFKVTNYADQKIKKVAGQEQINLQLEPNIDILKTFGEQKKDQLTIGFAAETQDVIENAQQKLTSKHADLIIANDVSQSDTGFNADTNKVTILRPGYDPEPWAQDTKQAIGVKLMQLVNSMLKK</sequence>
<dbReference type="InterPro" id="IPR007085">
    <property type="entry name" value="DNA/pantothenate-metab_flavo_C"/>
</dbReference>
<feature type="binding site" evidence="3">
    <location>
        <position position="324"/>
    </location>
    <ligand>
        <name>CTP</name>
        <dbReference type="ChEBI" id="CHEBI:37563"/>
    </ligand>
</feature>
<comment type="catalytic activity">
    <reaction evidence="3 4">
        <text>N-[(R)-4-phosphopantothenoyl]-L-cysteine + H(+) = (R)-4'-phosphopantetheine + CO2</text>
        <dbReference type="Rhea" id="RHEA:16793"/>
        <dbReference type="ChEBI" id="CHEBI:15378"/>
        <dbReference type="ChEBI" id="CHEBI:16526"/>
        <dbReference type="ChEBI" id="CHEBI:59458"/>
        <dbReference type="ChEBI" id="CHEBI:61723"/>
        <dbReference type="EC" id="4.1.1.36"/>
    </reaction>
</comment>
<accession>A0ABS2GWF1</accession>
<comment type="caution">
    <text evidence="3">Lacks conserved residue(s) required for the propagation of feature annotation.</text>
</comment>
<feature type="domain" description="Flavoprotein" evidence="5">
    <location>
        <begin position="3"/>
        <end position="170"/>
    </location>
</feature>
<dbReference type="InterPro" id="IPR003382">
    <property type="entry name" value="Flavoprotein"/>
</dbReference>
<comment type="cofactor">
    <cofactor evidence="3">
        <name>FMN</name>
        <dbReference type="ChEBI" id="CHEBI:58210"/>
    </cofactor>
    <text evidence="3">Binds 1 FMN per subunit.</text>
</comment>
<evidence type="ECO:0000256" key="4">
    <source>
        <dbReference type="RuleBase" id="RU364078"/>
    </source>
</evidence>
<comment type="catalytic activity">
    <reaction evidence="3 4">
        <text>(R)-4'-phosphopantothenate + L-cysteine + CTP = N-[(R)-4-phosphopantothenoyl]-L-cysteine + CMP + diphosphate + H(+)</text>
        <dbReference type="Rhea" id="RHEA:19397"/>
        <dbReference type="ChEBI" id="CHEBI:10986"/>
        <dbReference type="ChEBI" id="CHEBI:15378"/>
        <dbReference type="ChEBI" id="CHEBI:33019"/>
        <dbReference type="ChEBI" id="CHEBI:35235"/>
        <dbReference type="ChEBI" id="CHEBI:37563"/>
        <dbReference type="ChEBI" id="CHEBI:59458"/>
        <dbReference type="ChEBI" id="CHEBI:60377"/>
        <dbReference type="EC" id="6.3.2.5"/>
    </reaction>
</comment>
<comment type="similarity">
    <text evidence="3 4">In the C-terminal section; belongs to the PPC synthetase family.</text>
</comment>
<dbReference type="EC" id="6.3.2.5" evidence="3"/>
<feature type="region of interest" description="Phosphopantothenoylcysteine decarboxylase" evidence="3">
    <location>
        <begin position="1"/>
        <end position="186"/>
    </location>
</feature>
<feature type="binding site" evidence="3">
    <location>
        <position position="278"/>
    </location>
    <ligand>
        <name>CTP</name>
        <dbReference type="ChEBI" id="CHEBI:37563"/>
    </ligand>
</feature>
<organism evidence="7 8">
    <name type="scientific">Limosilactobacillus coleohominis</name>
    <dbReference type="NCBI Taxonomy" id="181675"/>
    <lineage>
        <taxon>Bacteria</taxon>
        <taxon>Bacillati</taxon>
        <taxon>Bacillota</taxon>
        <taxon>Bacilli</taxon>
        <taxon>Lactobacillales</taxon>
        <taxon>Lactobacillaceae</taxon>
        <taxon>Limosilactobacillus</taxon>
    </lineage>
</organism>
<feature type="binding site" evidence="3">
    <location>
        <position position="288"/>
    </location>
    <ligand>
        <name>CTP</name>
        <dbReference type="ChEBI" id="CHEBI:37563"/>
    </ligand>
</feature>
<feature type="binding site" evidence="3">
    <location>
        <position position="342"/>
    </location>
    <ligand>
        <name>CTP</name>
        <dbReference type="ChEBI" id="CHEBI:37563"/>
    </ligand>
</feature>
<comment type="pathway">
    <text evidence="3 4">Cofactor biosynthesis; coenzyme A biosynthesis; CoA from (R)-pantothenate: step 3/5.</text>
</comment>
<gene>
    <name evidence="3 7" type="primary">coaBC</name>
    <name evidence="7" type="ORF">H5975_03755</name>
</gene>
<evidence type="ECO:0000313" key="7">
    <source>
        <dbReference type="EMBL" id="MBM6940612.1"/>
    </source>
</evidence>
<comment type="similarity">
    <text evidence="3 4">In the N-terminal section; belongs to the HFCD (homo-oligomeric flavin containing Cys decarboxylase) superfamily.</text>
</comment>
<dbReference type="GO" id="GO:0004632">
    <property type="term" value="F:phosphopantothenate--cysteine ligase activity"/>
    <property type="evidence" value="ECO:0007669"/>
    <property type="project" value="UniProtKB-EC"/>
</dbReference>
<evidence type="ECO:0000259" key="5">
    <source>
        <dbReference type="Pfam" id="PF02441"/>
    </source>
</evidence>
<keyword evidence="1 3" id="KW-0210">Decarboxylase</keyword>
<dbReference type="PANTHER" id="PTHR14359:SF6">
    <property type="entry name" value="PHOSPHOPANTOTHENOYLCYSTEINE DECARBOXYLASE"/>
    <property type="match status" value="1"/>
</dbReference>
<comment type="cofactor">
    <cofactor evidence="3">
        <name>Mg(2+)</name>
        <dbReference type="ChEBI" id="CHEBI:18420"/>
    </cofactor>
</comment>
<dbReference type="InterPro" id="IPR036551">
    <property type="entry name" value="Flavin_trans-like"/>
</dbReference>
<dbReference type="Gene3D" id="3.40.50.10300">
    <property type="entry name" value="CoaB-like"/>
    <property type="match status" value="1"/>
</dbReference>
<reference evidence="7 8" key="1">
    <citation type="journal article" date="2021" name="Sci. Rep.">
        <title>The distribution of antibiotic resistance genes in chicken gut microbiota commensals.</title>
        <authorList>
            <person name="Juricova H."/>
            <person name="Matiasovicova J."/>
            <person name="Kubasova T."/>
            <person name="Cejkova D."/>
            <person name="Rychlik I."/>
        </authorList>
    </citation>
    <scope>NUCLEOTIDE SEQUENCE [LARGE SCALE GENOMIC DNA]</scope>
    <source>
        <strain evidence="7 8">An574</strain>
    </source>
</reference>
<dbReference type="NCBIfam" id="TIGR00521">
    <property type="entry name" value="coaBC_dfp"/>
    <property type="match status" value="1"/>
</dbReference>
<keyword evidence="2 3" id="KW-0456">Lyase</keyword>
<keyword evidence="3" id="KW-0479">Metal-binding</keyword>
<comment type="function">
    <text evidence="3">Catalyzes two sequential steps in the biosynthesis of coenzyme A. In the first step cysteine is conjugated to 4'-phosphopantothenate to form 4-phosphopantothenoylcysteine. In the second step the latter compound is decarboxylated to form 4'-phosphopantotheine.</text>
</comment>
<dbReference type="PANTHER" id="PTHR14359">
    <property type="entry name" value="HOMO-OLIGOMERIC FLAVIN CONTAINING CYS DECARBOXYLASE FAMILY"/>
    <property type="match status" value="1"/>
</dbReference>
<evidence type="ECO:0000256" key="2">
    <source>
        <dbReference type="ARBA" id="ARBA00023239"/>
    </source>
</evidence>
<feature type="domain" description="DNA/pantothenate metabolism flavoprotein C-terminal" evidence="6">
    <location>
        <begin position="182"/>
        <end position="396"/>
    </location>
</feature>
<keyword evidence="8" id="KW-1185">Reference proteome</keyword>
<feature type="binding site" evidence="3">
    <location>
        <position position="338"/>
    </location>
    <ligand>
        <name>CTP</name>
        <dbReference type="ChEBI" id="CHEBI:37563"/>
    </ligand>
</feature>
<keyword evidence="3 4" id="KW-0288">FMN</keyword>